<dbReference type="AlphaFoldDB" id="A0ABD3JJ58"/>
<reference evidence="7 8" key="1">
    <citation type="submission" date="2024-11" db="EMBL/GenBank/DDBJ databases">
        <title>Chromosome-level genome assembly of Eucalyptus globulus Labill. provides insights into its genome evolution.</title>
        <authorList>
            <person name="Li X."/>
        </authorList>
    </citation>
    <scope>NUCLEOTIDE SEQUENCE [LARGE SCALE GENOMIC DNA]</scope>
    <source>
        <strain evidence="7">CL2024</strain>
        <tissue evidence="7">Fresh tender leaves</tissue>
    </source>
</reference>
<dbReference type="InterPro" id="IPR036638">
    <property type="entry name" value="HLH_DNA-bd_sf"/>
</dbReference>
<feature type="domain" description="BHLH" evidence="6">
    <location>
        <begin position="150"/>
        <end position="199"/>
    </location>
</feature>
<dbReference type="PANTHER" id="PTHR45959:SF73">
    <property type="entry name" value="TRANSCRIPTION FACTOR BHLH25"/>
    <property type="match status" value="1"/>
</dbReference>
<evidence type="ECO:0000256" key="5">
    <source>
        <dbReference type="SAM" id="Coils"/>
    </source>
</evidence>
<dbReference type="PROSITE" id="PS50888">
    <property type="entry name" value="BHLH"/>
    <property type="match status" value="1"/>
</dbReference>
<comment type="caution">
    <text evidence="7">The sequence shown here is derived from an EMBL/GenBank/DDBJ whole genome shotgun (WGS) entry which is preliminary data.</text>
</comment>
<protein>
    <recommendedName>
        <fullName evidence="6">BHLH domain-containing protein</fullName>
    </recommendedName>
</protein>
<keyword evidence="8" id="KW-1185">Reference proteome</keyword>
<evidence type="ECO:0000256" key="1">
    <source>
        <dbReference type="ARBA" id="ARBA00004123"/>
    </source>
</evidence>
<keyword evidence="4" id="KW-0539">Nucleus</keyword>
<proteinExistence type="predicted"/>
<feature type="coiled-coil region" evidence="5">
    <location>
        <begin position="189"/>
        <end position="216"/>
    </location>
</feature>
<keyword evidence="3" id="KW-0804">Transcription</keyword>
<evidence type="ECO:0000256" key="3">
    <source>
        <dbReference type="ARBA" id="ARBA00023163"/>
    </source>
</evidence>
<dbReference type="PANTHER" id="PTHR45959">
    <property type="entry name" value="BHLH TRANSCRIPTION FACTOR"/>
    <property type="match status" value="1"/>
</dbReference>
<dbReference type="InterPro" id="IPR011598">
    <property type="entry name" value="bHLH_dom"/>
</dbReference>
<evidence type="ECO:0000256" key="4">
    <source>
        <dbReference type="ARBA" id="ARBA00023242"/>
    </source>
</evidence>
<evidence type="ECO:0000256" key="2">
    <source>
        <dbReference type="ARBA" id="ARBA00023015"/>
    </source>
</evidence>
<accession>A0ABD3JJ58</accession>
<dbReference type="CDD" id="cd11452">
    <property type="entry name" value="bHLH_AtNAI1_like"/>
    <property type="match status" value="1"/>
</dbReference>
<name>A0ABD3JJ58_EUCGL</name>
<evidence type="ECO:0000313" key="8">
    <source>
        <dbReference type="Proteomes" id="UP001634007"/>
    </source>
</evidence>
<evidence type="ECO:0000259" key="6">
    <source>
        <dbReference type="PROSITE" id="PS50888"/>
    </source>
</evidence>
<dbReference type="InterPro" id="IPR052610">
    <property type="entry name" value="bHLH_transcription_regulator"/>
</dbReference>
<gene>
    <name evidence="7" type="ORF">ACJRO7_031232</name>
</gene>
<dbReference type="Pfam" id="PF00010">
    <property type="entry name" value="HLH"/>
    <property type="match status" value="1"/>
</dbReference>
<comment type="subcellular location">
    <subcellularLocation>
        <location evidence="1">Nucleus</location>
    </subcellularLocation>
</comment>
<dbReference type="Proteomes" id="UP001634007">
    <property type="component" value="Unassembled WGS sequence"/>
</dbReference>
<dbReference type="EMBL" id="JBJKBG010000008">
    <property type="protein sequence ID" value="KAL3726309.1"/>
    <property type="molecule type" value="Genomic_DNA"/>
</dbReference>
<sequence>MEILSSQLFPEIVTEDTLHHMYQHHQMNAFDFPLEDFDSKLFSSETYSPCSLFVPEMTRGLMDLPVEVAPTIMERPMKMPKTERWSNSCSPGTYKAPTMVMSSPSSSSQLISFGSLDSFPTESQQIYGAYKIQDCQTETDRTGAMSRPPMHTRKHLIAERKRREKLSQSFIALSAIIPGLKKMDKASILSDAIDYMKQLQERVKKLEEEVAIRTVESVVIGKKSQVSAYDDMFSLDENSNHFEQQLPEIEARVLDKRVLLRIHHEKRKGRTTEILREIEKLNLSILNSSVLSFGSSKLEMTIVAQMDVDFCMNIEDLVKNLHTSCGGLDEASPCTLIANGNGSCSERDELD</sequence>
<keyword evidence="2" id="KW-0805">Transcription regulation</keyword>
<evidence type="ECO:0000313" key="7">
    <source>
        <dbReference type="EMBL" id="KAL3726309.1"/>
    </source>
</evidence>
<dbReference type="SUPFAM" id="SSF47459">
    <property type="entry name" value="HLH, helix-loop-helix DNA-binding domain"/>
    <property type="match status" value="1"/>
</dbReference>
<dbReference type="GO" id="GO:0005634">
    <property type="term" value="C:nucleus"/>
    <property type="evidence" value="ECO:0007669"/>
    <property type="project" value="UniProtKB-SubCell"/>
</dbReference>
<dbReference type="Gene3D" id="4.10.280.10">
    <property type="entry name" value="Helix-loop-helix DNA-binding domain"/>
    <property type="match status" value="1"/>
</dbReference>
<keyword evidence="5" id="KW-0175">Coiled coil</keyword>
<dbReference type="SMART" id="SM00353">
    <property type="entry name" value="HLH"/>
    <property type="match status" value="1"/>
</dbReference>
<organism evidence="7 8">
    <name type="scientific">Eucalyptus globulus</name>
    <name type="common">Tasmanian blue gum</name>
    <dbReference type="NCBI Taxonomy" id="34317"/>
    <lineage>
        <taxon>Eukaryota</taxon>
        <taxon>Viridiplantae</taxon>
        <taxon>Streptophyta</taxon>
        <taxon>Embryophyta</taxon>
        <taxon>Tracheophyta</taxon>
        <taxon>Spermatophyta</taxon>
        <taxon>Magnoliopsida</taxon>
        <taxon>eudicotyledons</taxon>
        <taxon>Gunneridae</taxon>
        <taxon>Pentapetalae</taxon>
        <taxon>rosids</taxon>
        <taxon>malvids</taxon>
        <taxon>Myrtales</taxon>
        <taxon>Myrtaceae</taxon>
        <taxon>Myrtoideae</taxon>
        <taxon>Eucalypteae</taxon>
        <taxon>Eucalyptus</taxon>
    </lineage>
</organism>